<dbReference type="Proteomes" id="UP000278807">
    <property type="component" value="Unassembled WGS sequence"/>
</dbReference>
<name>A0A0R3THT0_RODNA</name>
<keyword evidence="1" id="KW-0732">Signal</keyword>
<reference evidence="2 3" key="2">
    <citation type="submission" date="2018-11" db="EMBL/GenBank/DDBJ databases">
        <authorList>
            <consortium name="Pathogen Informatics"/>
        </authorList>
    </citation>
    <scope>NUCLEOTIDE SEQUENCE [LARGE SCALE GENOMIC DNA]</scope>
</reference>
<accession>A0A0R3THT0</accession>
<proteinExistence type="predicted"/>
<dbReference type="AlphaFoldDB" id="A0A0R3THT0"/>
<dbReference type="EMBL" id="UZAE01007634">
    <property type="protein sequence ID" value="VDO02477.1"/>
    <property type="molecule type" value="Genomic_DNA"/>
</dbReference>
<dbReference type="OrthoDB" id="186786at2759"/>
<dbReference type="GO" id="GO:0016746">
    <property type="term" value="F:acyltransferase activity"/>
    <property type="evidence" value="ECO:0007669"/>
    <property type="project" value="TreeGrafter"/>
</dbReference>
<dbReference type="GO" id="GO:0036149">
    <property type="term" value="P:phosphatidylinositol acyl-chain remodeling"/>
    <property type="evidence" value="ECO:0007669"/>
    <property type="project" value="TreeGrafter"/>
</dbReference>
<feature type="chain" id="PRO_5043131915" evidence="1">
    <location>
        <begin position="16"/>
        <end position="223"/>
    </location>
</feature>
<dbReference type="STRING" id="102285.A0A0R3THT0"/>
<keyword evidence="3" id="KW-1185">Reference proteome</keyword>
<evidence type="ECO:0000313" key="3">
    <source>
        <dbReference type="Proteomes" id="UP000278807"/>
    </source>
</evidence>
<dbReference type="WBParaSite" id="HNAJ_0000662101-mRNA-1">
    <property type="protein sequence ID" value="HNAJ_0000662101-mRNA-1"/>
    <property type="gene ID" value="HNAJ_0000662101"/>
</dbReference>
<reference evidence="4" key="1">
    <citation type="submission" date="2017-02" db="UniProtKB">
        <authorList>
            <consortium name="WormBaseParasite"/>
        </authorList>
    </citation>
    <scope>IDENTIFICATION</scope>
</reference>
<evidence type="ECO:0000256" key="1">
    <source>
        <dbReference type="SAM" id="SignalP"/>
    </source>
</evidence>
<protein>
    <submittedName>
        <fullName evidence="4">Ubiquitinyl hydrolase 1</fullName>
    </submittedName>
</protein>
<dbReference type="GO" id="GO:0005783">
    <property type="term" value="C:endoplasmic reticulum"/>
    <property type="evidence" value="ECO:0007669"/>
    <property type="project" value="TreeGrafter"/>
</dbReference>
<feature type="signal peptide" evidence="1">
    <location>
        <begin position="1"/>
        <end position="15"/>
    </location>
</feature>
<gene>
    <name evidence="2" type="ORF">HNAJ_LOCUS6617</name>
</gene>
<evidence type="ECO:0000313" key="2">
    <source>
        <dbReference type="EMBL" id="VDO02477.1"/>
    </source>
</evidence>
<evidence type="ECO:0000313" key="4">
    <source>
        <dbReference type="WBParaSite" id="HNAJ_0000662101-mRNA-1"/>
    </source>
</evidence>
<dbReference type="PANTHER" id="PTHR10983">
    <property type="entry name" value="1-ACYLGLYCEROL-3-PHOSPHATE ACYLTRANSFERASE-RELATED"/>
    <property type="match status" value="1"/>
</dbReference>
<organism evidence="4">
    <name type="scientific">Rodentolepis nana</name>
    <name type="common">Dwarf tapeworm</name>
    <name type="synonym">Hymenolepis nana</name>
    <dbReference type="NCBI Taxonomy" id="102285"/>
    <lineage>
        <taxon>Eukaryota</taxon>
        <taxon>Metazoa</taxon>
        <taxon>Spiralia</taxon>
        <taxon>Lophotrochozoa</taxon>
        <taxon>Platyhelminthes</taxon>
        <taxon>Cestoda</taxon>
        <taxon>Eucestoda</taxon>
        <taxon>Cyclophyllidea</taxon>
        <taxon>Hymenolepididae</taxon>
        <taxon>Rodentolepis</taxon>
    </lineage>
</organism>
<sequence>MTVCVFGIFSFSSIGLQVLMFPEGTDLSAYGLTRSDAYAKKMCLPLYRYTLHPRTTGFESFVRALGPNLGYVYDVTVAYPYAITESELKMALGDCPQEVHFYVRRWAANQLPPLADKPAVTRDDSSEVSSTPSPLAKWLQDRWAEKEQMLKDFYGQQALQVFWGVRIIRNRGSLSIRILFDLPRSCQFLLELFVFLLNHSHAELAESFPPNLRDGYCLFYYEA</sequence>
<dbReference type="PANTHER" id="PTHR10983:SF16">
    <property type="entry name" value="LYSOCARDIOLIPIN ACYLTRANSFERASE 1"/>
    <property type="match status" value="1"/>
</dbReference>
<dbReference type="CDD" id="cd07990">
    <property type="entry name" value="LPLAT_LCLAT1-like"/>
    <property type="match status" value="1"/>
</dbReference>